<dbReference type="InterPro" id="IPR016215">
    <property type="entry name" value="NTA_MOA"/>
</dbReference>
<organism evidence="7 8">
    <name type="scientific">Coniella lustricola</name>
    <dbReference type="NCBI Taxonomy" id="2025994"/>
    <lineage>
        <taxon>Eukaryota</taxon>
        <taxon>Fungi</taxon>
        <taxon>Dikarya</taxon>
        <taxon>Ascomycota</taxon>
        <taxon>Pezizomycotina</taxon>
        <taxon>Sordariomycetes</taxon>
        <taxon>Sordariomycetidae</taxon>
        <taxon>Diaporthales</taxon>
        <taxon>Schizoparmaceae</taxon>
        <taxon>Coniella</taxon>
    </lineage>
</organism>
<evidence type="ECO:0000313" key="7">
    <source>
        <dbReference type="EMBL" id="PSR87430.1"/>
    </source>
</evidence>
<dbReference type="GO" id="GO:0016705">
    <property type="term" value="F:oxidoreductase activity, acting on paired donors, with incorporation or reduction of molecular oxygen"/>
    <property type="evidence" value="ECO:0007669"/>
    <property type="project" value="InterPro"/>
</dbReference>
<evidence type="ECO:0000256" key="5">
    <source>
        <dbReference type="ARBA" id="ARBA00033748"/>
    </source>
</evidence>
<dbReference type="EMBL" id="KZ678429">
    <property type="protein sequence ID" value="PSR87430.1"/>
    <property type="molecule type" value="Genomic_DNA"/>
</dbReference>
<dbReference type="Gene3D" id="3.20.20.30">
    <property type="entry name" value="Luciferase-like domain"/>
    <property type="match status" value="1"/>
</dbReference>
<feature type="domain" description="Luciferase-like" evidence="6">
    <location>
        <begin position="42"/>
        <end position="399"/>
    </location>
</feature>
<dbReference type="PIRSF" id="PIRSF000337">
    <property type="entry name" value="NTA_MOA"/>
    <property type="match status" value="1"/>
</dbReference>
<dbReference type="SUPFAM" id="SSF51679">
    <property type="entry name" value="Bacterial luciferase-like"/>
    <property type="match status" value="1"/>
</dbReference>
<dbReference type="InParanoid" id="A0A2T3A9X8"/>
<accession>A0A2T3A9X8</accession>
<evidence type="ECO:0000313" key="8">
    <source>
        <dbReference type="Proteomes" id="UP000241462"/>
    </source>
</evidence>
<evidence type="ECO:0000256" key="3">
    <source>
        <dbReference type="ARBA" id="ARBA00023002"/>
    </source>
</evidence>
<dbReference type="InterPro" id="IPR036661">
    <property type="entry name" value="Luciferase-like_sf"/>
</dbReference>
<dbReference type="STRING" id="2025994.A0A2T3A9X8"/>
<dbReference type="GO" id="GO:0004497">
    <property type="term" value="F:monooxygenase activity"/>
    <property type="evidence" value="ECO:0007669"/>
    <property type="project" value="UniProtKB-KW"/>
</dbReference>
<dbReference type="OrthoDB" id="5561043at2759"/>
<dbReference type="Pfam" id="PF00296">
    <property type="entry name" value="Bac_luciferase"/>
    <property type="match status" value="1"/>
</dbReference>
<keyword evidence="3" id="KW-0560">Oxidoreductase</keyword>
<protein>
    <submittedName>
        <fullName evidence="7">Luciferase-like domain-containing protein</fullName>
    </submittedName>
</protein>
<dbReference type="PANTHER" id="PTHR30011:SF16">
    <property type="entry name" value="C2H2 FINGER DOMAIN TRANSCRIPTION FACTOR (EUROFUNG)-RELATED"/>
    <property type="match status" value="1"/>
</dbReference>
<gene>
    <name evidence="7" type="ORF">BD289DRAFT_367143</name>
</gene>
<dbReference type="InterPro" id="IPR051260">
    <property type="entry name" value="Diverse_substr_monoxygenases"/>
</dbReference>
<keyword evidence="1" id="KW-0285">Flavoprotein</keyword>
<keyword evidence="2" id="KW-0288">FMN</keyword>
<dbReference type="AlphaFoldDB" id="A0A2T3A9X8"/>
<keyword evidence="4" id="KW-0503">Monooxygenase</keyword>
<evidence type="ECO:0000256" key="1">
    <source>
        <dbReference type="ARBA" id="ARBA00022630"/>
    </source>
</evidence>
<dbReference type="Proteomes" id="UP000241462">
    <property type="component" value="Unassembled WGS sequence"/>
</dbReference>
<name>A0A2T3A9X8_9PEZI</name>
<sequence length="482" mass="53191">MSPHDSGKKRKPLIVNAFVEMCNGHQSPGLWRHPKDESSRFGDVDHWVNLAKQLEEAKFHGIFIADVLGGYDVFRGSLDPAIISGAQWPVNEPLAVVPAMAAATRSISFGVTVSTTYEAPYHLARRLSTVDHLTKGRLGWNIVTSYLDSAARNILGSKEQTAHDQRYKQAEEYMTVMYKLFQSSWRDDAVKLDREKGIYTSPELVREINHKGEFFSVPGPHIVQPSPQRTPLLLQAGTSKAGKIFAAQHAEAIFTSAHSPQVCAKSISEIRTMAKDVYGRDPSNIKVLALVTPILGKTEEEAQAKLKEYRQYASLEGGLALFGGWTGMDLSKYGDDEELRQVESNAVRSTVEAYAKFAPDGGNSKWTKHTVAEHVSIGGNGPVLVGTAAQVADALEVWVNEADVDGFNFAYALFPGSFHDIIDLLLPELKARGLFWDGYEVDGGTYREQIYGKGHKYPLDDHIASKYQWKAPLSADEAKIPA</sequence>
<dbReference type="PANTHER" id="PTHR30011">
    <property type="entry name" value="ALKANESULFONATE MONOOXYGENASE-RELATED"/>
    <property type="match status" value="1"/>
</dbReference>
<keyword evidence="8" id="KW-1185">Reference proteome</keyword>
<reference evidence="7 8" key="1">
    <citation type="journal article" date="2018" name="Mycol. Prog.">
        <title>Coniella lustricola, a new species from submerged detritus.</title>
        <authorList>
            <person name="Raudabaugh D.B."/>
            <person name="Iturriaga T."/>
            <person name="Carver A."/>
            <person name="Mondo S."/>
            <person name="Pangilinan J."/>
            <person name="Lipzen A."/>
            <person name="He G."/>
            <person name="Amirebrahimi M."/>
            <person name="Grigoriev I.V."/>
            <person name="Miller A.N."/>
        </authorList>
    </citation>
    <scope>NUCLEOTIDE SEQUENCE [LARGE SCALE GENOMIC DNA]</scope>
    <source>
        <strain evidence="7 8">B22-T-1</strain>
    </source>
</reference>
<comment type="similarity">
    <text evidence="5">Belongs to the NtaA/SnaA/DszA monooxygenase family.</text>
</comment>
<evidence type="ECO:0000256" key="2">
    <source>
        <dbReference type="ARBA" id="ARBA00022643"/>
    </source>
</evidence>
<dbReference type="NCBIfam" id="TIGR03860">
    <property type="entry name" value="FMN_nitrolo"/>
    <property type="match status" value="1"/>
</dbReference>
<proteinExistence type="inferred from homology"/>
<evidence type="ECO:0000256" key="4">
    <source>
        <dbReference type="ARBA" id="ARBA00023033"/>
    </source>
</evidence>
<dbReference type="InterPro" id="IPR011251">
    <property type="entry name" value="Luciferase-like_dom"/>
</dbReference>
<evidence type="ECO:0000259" key="6">
    <source>
        <dbReference type="Pfam" id="PF00296"/>
    </source>
</evidence>